<dbReference type="GO" id="GO:0044877">
    <property type="term" value="F:protein-containing complex binding"/>
    <property type="evidence" value="ECO:0007669"/>
    <property type="project" value="TreeGrafter"/>
</dbReference>
<accession>A0AA87DYU1</accession>
<dbReference type="EMBL" id="ACRO01000011">
    <property type="protein sequence ID" value="EGF88677.1"/>
    <property type="molecule type" value="Genomic_DNA"/>
</dbReference>
<evidence type="ECO:0000313" key="3">
    <source>
        <dbReference type="Proteomes" id="UP000004773"/>
    </source>
</evidence>
<dbReference type="PANTHER" id="PTHR12126">
    <property type="entry name" value="NADH-UBIQUINONE OXIDOREDUCTASE 39 KDA SUBUNIT-RELATED"/>
    <property type="match status" value="1"/>
</dbReference>
<dbReference type="SUPFAM" id="SSF51735">
    <property type="entry name" value="NAD(P)-binding Rossmann-fold domains"/>
    <property type="match status" value="1"/>
</dbReference>
<name>A0AA87DYU1_9BACL</name>
<dbReference type="AlphaFoldDB" id="A0AA87DYU1"/>
<dbReference type="Gene3D" id="3.40.50.720">
    <property type="entry name" value="NAD(P)-binding Rossmann-like Domain"/>
    <property type="match status" value="1"/>
</dbReference>
<dbReference type="InterPro" id="IPR051207">
    <property type="entry name" value="ComplexI_NDUFA9_subunit"/>
</dbReference>
<dbReference type="Pfam" id="PF01370">
    <property type="entry name" value="Epimerase"/>
    <property type="match status" value="1"/>
</dbReference>
<dbReference type="PANTHER" id="PTHR12126:SF16">
    <property type="entry name" value="MIOREX COMPLEX COMPONENT 2"/>
    <property type="match status" value="1"/>
</dbReference>
<dbReference type="Proteomes" id="UP000004773">
    <property type="component" value="Unassembled WGS sequence"/>
</dbReference>
<dbReference type="InterPro" id="IPR001509">
    <property type="entry name" value="Epimerase_deHydtase"/>
</dbReference>
<evidence type="ECO:0000259" key="1">
    <source>
        <dbReference type="Pfam" id="PF01370"/>
    </source>
</evidence>
<evidence type="ECO:0000313" key="2">
    <source>
        <dbReference type="EMBL" id="EGF88677.1"/>
    </source>
</evidence>
<organism evidence="2 3">
    <name type="scientific">Gemella haemolysans M341</name>
    <dbReference type="NCBI Taxonomy" id="562981"/>
    <lineage>
        <taxon>Bacteria</taxon>
        <taxon>Bacillati</taxon>
        <taxon>Bacillota</taxon>
        <taxon>Bacilli</taxon>
        <taxon>Bacillales</taxon>
        <taxon>Gemellaceae</taxon>
        <taxon>Gemella</taxon>
    </lineage>
</organism>
<reference evidence="2 3" key="1">
    <citation type="submission" date="2011-03" db="EMBL/GenBank/DDBJ databases">
        <title>The Genome Sequence of Gemella haemolysans M341.</title>
        <authorList>
            <consortium name="The Broad Institute Genome Sequencing Platform"/>
            <consortium name="The Broad Institute Genome Sequencing Center for Infectious Disease"/>
            <person name="Earl A."/>
            <person name="Ward D."/>
            <person name="Feldgarden M."/>
            <person name="Gevers D."/>
            <person name="Sibley C.D."/>
            <person name="Field T.R."/>
            <person name="Grinwis M."/>
            <person name="Eshaghurshan C.S."/>
            <person name="Surette M.G."/>
            <person name="Young S.K."/>
            <person name="Zeng Q."/>
            <person name="Gargeya S."/>
            <person name="Fitzgerald M."/>
            <person name="Haas B."/>
            <person name="Abouelleil A."/>
            <person name="Alvarado L."/>
            <person name="Arachchi H.M."/>
            <person name="Berlin A."/>
            <person name="Brown A."/>
            <person name="Chapman S.B."/>
            <person name="Chen Z."/>
            <person name="Dunbar C."/>
            <person name="Freedman E."/>
            <person name="Gearin G."/>
            <person name="Gellesch M."/>
            <person name="Goldberg J."/>
            <person name="Griggs A."/>
            <person name="Gujja S."/>
            <person name="Heilman E.R."/>
            <person name="Heiman D."/>
            <person name="Howarth C."/>
            <person name="Larson L."/>
            <person name="Lui A."/>
            <person name="MacDonald P.J.P."/>
            <person name="Mehta T."/>
            <person name="Montmayeur A."/>
            <person name="Murphy C."/>
            <person name="Neiman D."/>
            <person name="Pearson M."/>
            <person name="Priest M."/>
            <person name="Roberts A."/>
            <person name="Saif S."/>
            <person name="Shea T."/>
            <person name="Shenoy N."/>
            <person name="Sisk P."/>
            <person name="Stolte C."/>
            <person name="Sykes S."/>
            <person name="White J."/>
            <person name="Yandava C."/>
            <person name="Wortman J."/>
            <person name="Nusbaum C."/>
            <person name="Birren B."/>
        </authorList>
    </citation>
    <scope>NUCLEOTIDE SEQUENCE [LARGE SCALE GENOMIC DNA]</scope>
    <source>
        <strain evidence="2 3">M341</strain>
    </source>
</reference>
<proteinExistence type="predicted"/>
<feature type="domain" description="NAD-dependent epimerase/dehydratase" evidence="1">
    <location>
        <begin position="3"/>
        <end position="125"/>
    </location>
</feature>
<dbReference type="RefSeq" id="WP_003146956.1">
    <property type="nucleotide sequence ID" value="NZ_GL883583.1"/>
</dbReference>
<gene>
    <name evidence="2" type="ORF">HMPREF0428_00881</name>
</gene>
<sequence length="199" mass="22816">MNILLIGGNGFVGNALIKEFKKYNVKVSYLSRSQNYSISKDEATWIHGDIFDIENIITNEKYDIAIHLIGTIKNKKLYSKLNTESVAQTIKLCQKQNINKLVYFSANGGFKQYIESKRNGEKLVVDSKLDYLIVRPGLMYGKERLTSYFNILPIKFFSKLGIPFFKNVYPLPVEKIAREVVKGIFDNTDSPIIEINDMK</sequence>
<comment type="caution">
    <text evidence="2">The sequence shown here is derived from an EMBL/GenBank/DDBJ whole genome shotgun (WGS) entry which is preliminary data.</text>
</comment>
<dbReference type="InterPro" id="IPR036291">
    <property type="entry name" value="NAD(P)-bd_dom_sf"/>
</dbReference>
<protein>
    <recommendedName>
        <fullName evidence="1">NAD-dependent epimerase/dehydratase domain-containing protein</fullName>
    </recommendedName>
</protein>